<reference evidence="2 3" key="1">
    <citation type="journal article" date="2015" name="Sci. Rep.">
        <title>The power of single molecule real-time sequencing technology in the de novo assembly of a eukaryotic genome.</title>
        <authorList>
            <person name="Sakai H."/>
            <person name="Naito K."/>
            <person name="Ogiso-Tanaka E."/>
            <person name="Takahashi Y."/>
            <person name="Iseki K."/>
            <person name="Muto C."/>
            <person name="Satou K."/>
            <person name="Teruya K."/>
            <person name="Shiroma A."/>
            <person name="Shimoji M."/>
            <person name="Hirano T."/>
            <person name="Itoh T."/>
            <person name="Kaga A."/>
            <person name="Tomooka N."/>
        </authorList>
    </citation>
    <scope>NUCLEOTIDE SEQUENCE [LARGE SCALE GENOMIC DNA]</scope>
    <source>
        <strain evidence="3">cv. Shumari</strain>
    </source>
</reference>
<dbReference type="AlphaFoldDB" id="A0A0S3SZ36"/>
<proteinExistence type="predicted"/>
<feature type="region of interest" description="Disordered" evidence="1">
    <location>
        <begin position="42"/>
        <end position="80"/>
    </location>
</feature>
<evidence type="ECO:0000313" key="2">
    <source>
        <dbReference type="EMBL" id="BAT98166.1"/>
    </source>
</evidence>
<accession>A0A0S3SZ36</accession>
<dbReference type="Proteomes" id="UP000291084">
    <property type="component" value="Chromosome 9"/>
</dbReference>
<evidence type="ECO:0000256" key="1">
    <source>
        <dbReference type="SAM" id="MobiDB-lite"/>
    </source>
</evidence>
<name>A0A0S3SZ36_PHAAN</name>
<sequence>SLQPHQTLILIPNLLPSPPVSASSSIRSMPSRKSVLRSTKRFNAFEPDANPRTLPLKTTTNLSRRSPLTMKPPWSRRRRR</sequence>
<dbReference type="EMBL" id="AP015042">
    <property type="protein sequence ID" value="BAT98166.1"/>
    <property type="molecule type" value="Genomic_DNA"/>
</dbReference>
<feature type="compositionally biased region" description="Polar residues" evidence="1">
    <location>
        <begin position="56"/>
        <end position="66"/>
    </location>
</feature>
<keyword evidence="3" id="KW-1185">Reference proteome</keyword>
<feature type="non-terminal residue" evidence="2">
    <location>
        <position position="1"/>
    </location>
</feature>
<evidence type="ECO:0000313" key="3">
    <source>
        <dbReference type="Proteomes" id="UP000291084"/>
    </source>
</evidence>
<organism evidence="2 3">
    <name type="scientific">Vigna angularis var. angularis</name>
    <dbReference type="NCBI Taxonomy" id="157739"/>
    <lineage>
        <taxon>Eukaryota</taxon>
        <taxon>Viridiplantae</taxon>
        <taxon>Streptophyta</taxon>
        <taxon>Embryophyta</taxon>
        <taxon>Tracheophyta</taxon>
        <taxon>Spermatophyta</taxon>
        <taxon>Magnoliopsida</taxon>
        <taxon>eudicotyledons</taxon>
        <taxon>Gunneridae</taxon>
        <taxon>Pentapetalae</taxon>
        <taxon>rosids</taxon>
        <taxon>fabids</taxon>
        <taxon>Fabales</taxon>
        <taxon>Fabaceae</taxon>
        <taxon>Papilionoideae</taxon>
        <taxon>50 kb inversion clade</taxon>
        <taxon>NPAAA clade</taxon>
        <taxon>indigoferoid/millettioid clade</taxon>
        <taxon>Phaseoleae</taxon>
        <taxon>Vigna</taxon>
    </lineage>
</organism>
<gene>
    <name evidence="2" type="primary">Vigan.09G179600</name>
    <name evidence="2" type="ORF">VIGAN_09179600</name>
</gene>
<protein>
    <submittedName>
        <fullName evidence="2">Uncharacterized protein</fullName>
    </submittedName>
</protein>